<dbReference type="Gene3D" id="2.60.40.180">
    <property type="entry name" value="Transthyretin/hydroxyisourate hydrolase domain"/>
    <property type="match status" value="1"/>
</dbReference>
<feature type="compositionally biased region" description="Low complexity" evidence="1">
    <location>
        <begin position="292"/>
        <end position="303"/>
    </location>
</feature>
<evidence type="ECO:0000256" key="1">
    <source>
        <dbReference type="SAM" id="MobiDB-lite"/>
    </source>
</evidence>
<dbReference type="PANTHER" id="PTHR10395">
    <property type="entry name" value="URICASE AND TRANSTHYRETIN-RELATED"/>
    <property type="match status" value="1"/>
</dbReference>
<dbReference type="Pfam" id="PF00576">
    <property type="entry name" value="Transthyretin"/>
    <property type="match status" value="1"/>
</dbReference>
<reference evidence="3" key="1">
    <citation type="submission" date="2023-01" db="EMBL/GenBank/DDBJ databases">
        <authorList>
            <person name="Van Ghelder C."/>
            <person name="Rancurel C."/>
        </authorList>
    </citation>
    <scope>NUCLEOTIDE SEQUENCE</scope>
    <source>
        <strain evidence="3">CNCM I-4278</strain>
    </source>
</reference>
<dbReference type="EMBL" id="CAOQHR010000004">
    <property type="protein sequence ID" value="CAI6334168.1"/>
    <property type="molecule type" value="Genomic_DNA"/>
</dbReference>
<name>A0A9W4UH27_9PLEO</name>
<comment type="caution">
    <text evidence="3">The sequence shown here is derived from an EMBL/GenBank/DDBJ whole genome shotgun (WGS) entry which is preliminary data.</text>
</comment>
<feature type="compositionally biased region" description="Low complexity" evidence="1">
    <location>
        <begin position="138"/>
        <end position="194"/>
    </location>
</feature>
<feature type="region of interest" description="Disordered" evidence="1">
    <location>
        <begin position="90"/>
        <end position="229"/>
    </location>
</feature>
<dbReference type="PROSITE" id="PS00768">
    <property type="entry name" value="TRANSTHYRETIN_1"/>
    <property type="match status" value="1"/>
</dbReference>
<sequence length="382" mass="41435">MGPRLTCGGSTYRRLLHRYLFFSSLFFSLYPPCESRLRQKEHCRLLRVADAGLFVIDYSVVAILYRQRERATDQLARPATHLFFWSPPPPSTRAAESFNQPESIQPKDPSLLRKPTNEQTNKNNTNPLLNRQKGGNYPSPQNNPSQRQPETAQHTATTTTTTTYMRSPTTTTSSSPNLRISQLSNHLLSSSSSSITPAATATMTSNSNPPTSSSSSTPSTPTPAKPPITCHVLDTTIGRPARGIPVTLTLAASSNAVPELSWTGLTNSDGRVVSWDPSPSSSSSNKDLREVFSSFPPSSPSSSGGADGKQRYTLSFAVLPYLAAQKAARGGAAGNKEDDVPDPFFEDVVVKFVVGEGQRRNGEHFHVPLLLGGFGYSVYRGS</sequence>
<feature type="compositionally biased region" description="Low complexity" evidence="1">
    <location>
        <begin position="204"/>
        <end position="219"/>
    </location>
</feature>
<evidence type="ECO:0000313" key="4">
    <source>
        <dbReference type="Proteomes" id="UP001152607"/>
    </source>
</evidence>
<dbReference type="PANTHER" id="PTHR10395:SF7">
    <property type="entry name" value="5-HYDROXYISOURATE HYDROLASE"/>
    <property type="match status" value="1"/>
</dbReference>
<protein>
    <recommendedName>
        <fullName evidence="2">Transthyretin/hydroxyisourate hydrolase domain-containing protein</fullName>
    </recommendedName>
</protein>
<evidence type="ECO:0000259" key="2">
    <source>
        <dbReference type="Pfam" id="PF00576"/>
    </source>
</evidence>
<proteinExistence type="predicted"/>
<dbReference type="InterPro" id="IPR023418">
    <property type="entry name" value="Thyroxine_BS"/>
</dbReference>
<feature type="domain" description="Transthyretin/hydroxyisourate hydrolase" evidence="2">
    <location>
        <begin position="228"/>
        <end position="381"/>
    </location>
</feature>
<organism evidence="3 4">
    <name type="scientific">Periconia digitata</name>
    <dbReference type="NCBI Taxonomy" id="1303443"/>
    <lineage>
        <taxon>Eukaryota</taxon>
        <taxon>Fungi</taxon>
        <taxon>Dikarya</taxon>
        <taxon>Ascomycota</taxon>
        <taxon>Pezizomycotina</taxon>
        <taxon>Dothideomycetes</taxon>
        <taxon>Pleosporomycetidae</taxon>
        <taxon>Pleosporales</taxon>
        <taxon>Massarineae</taxon>
        <taxon>Periconiaceae</taxon>
        <taxon>Periconia</taxon>
    </lineage>
</organism>
<gene>
    <name evidence="3" type="ORF">PDIGIT_LOCUS7222</name>
</gene>
<feature type="compositionally biased region" description="Polar residues" evidence="1">
    <location>
        <begin position="117"/>
        <end position="129"/>
    </location>
</feature>
<dbReference type="InterPro" id="IPR023416">
    <property type="entry name" value="Transthyretin/HIU_hydrolase_d"/>
</dbReference>
<accession>A0A9W4UH27</accession>
<dbReference type="AlphaFoldDB" id="A0A9W4UH27"/>
<feature type="region of interest" description="Disordered" evidence="1">
    <location>
        <begin position="267"/>
        <end position="308"/>
    </location>
</feature>
<keyword evidence="4" id="KW-1185">Reference proteome</keyword>
<dbReference type="SUPFAM" id="SSF49472">
    <property type="entry name" value="Transthyretin (synonym: prealbumin)"/>
    <property type="match status" value="1"/>
</dbReference>
<dbReference type="Proteomes" id="UP001152607">
    <property type="component" value="Unassembled WGS sequence"/>
</dbReference>
<dbReference type="OrthoDB" id="10265230at2759"/>
<evidence type="ECO:0000313" key="3">
    <source>
        <dbReference type="EMBL" id="CAI6334168.1"/>
    </source>
</evidence>
<dbReference type="GO" id="GO:0006144">
    <property type="term" value="P:purine nucleobase metabolic process"/>
    <property type="evidence" value="ECO:0007669"/>
    <property type="project" value="TreeGrafter"/>
</dbReference>
<dbReference type="InterPro" id="IPR036817">
    <property type="entry name" value="Transthyretin/HIU_hydrolase_sf"/>
</dbReference>